<feature type="domain" description="HMG box" evidence="5">
    <location>
        <begin position="22"/>
        <end position="90"/>
    </location>
</feature>
<dbReference type="GO" id="GO:0030036">
    <property type="term" value="P:actin cytoskeleton organization"/>
    <property type="evidence" value="ECO:0007669"/>
    <property type="project" value="TreeGrafter"/>
</dbReference>
<protein>
    <submittedName>
        <fullName evidence="6">F-actin-capping protein subunit alpha</fullName>
    </submittedName>
</protein>
<dbReference type="InterPro" id="IPR002189">
    <property type="entry name" value="CapZ_alpha"/>
</dbReference>
<organism evidence="6 7">
    <name type="scientific">Intoshia linei</name>
    <dbReference type="NCBI Taxonomy" id="1819745"/>
    <lineage>
        <taxon>Eukaryota</taxon>
        <taxon>Metazoa</taxon>
        <taxon>Spiralia</taxon>
        <taxon>Lophotrochozoa</taxon>
        <taxon>Mesozoa</taxon>
        <taxon>Orthonectida</taxon>
        <taxon>Rhopaluridae</taxon>
        <taxon>Intoshia</taxon>
    </lineage>
</organism>
<dbReference type="GO" id="GO:0005634">
    <property type="term" value="C:nucleus"/>
    <property type="evidence" value="ECO:0007669"/>
    <property type="project" value="UniProtKB-UniRule"/>
</dbReference>
<dbReference type="InterPro" id="IPR037282">
    <property type="entry name" value="CapZ_alpha/beta"/>
</dbReference>
<evidence type="ECO:0000256" key="4">
    <source>
        <dbReference type="SAM" id="Coils"/>
    </source>
</evidence>
<dbReference type="Pfam" id="PF01267">
    <property type="entry name" value="F-actin_cap_A"/>
    <property type="match status" value="1"/>
</dbReference>
<dbReference type="PANTHER" id="PTHR10653">
    <property type="entry name" value="F-ACTIN-CAPPING PROTEIN SUBUNIT ALPHA"/>
    <property type="match status" value="1"/>
</dbReference>
<evidence type="ECO:0000313" key="7">
    <source>
        <dbReference type="Proteomes" id="UP000078046"/>
    </source>
</evidence>
<dbReference type="PANTHER" id="PTHR10653:SF0">
    <property type="entry name" value="F-ACTIN-CAPPING PROTEIN SUBUNIT ALPHA"/>
    <property type="match status" value="1"/>
</dbReference>
<dbReference type="GO" id="GO:0008290">
    <property type="term" value="C:F-actin capping protein complex"/>
    <property type="evidence" value="ECO:0007669"/>
    <property type="project" value="InterPro"/>
</dbReference>
<name>A0A177BA03_9BILA</name>
<dbReference type="GO" id="GO:0051016">
    <property type="term" value="P:barbed-end actin filament capping"/>
    <property type="evidence" value="ECO:0007669"/>
    <property type="project" value="InterPro"/>
</dbReference>
<feature type="DNA-binding region" description="HMG box" evidence="3">
    <location>
        <begin position="22"/>
        <end position="90"/>
    </location>
</feature>
<dbReference type="GO" id="GO:0003677">
    <property type="term" value="F:DNA binding"/>
    <property type="evidence" value="ECO:0007669"/>
    <property type="project" value="UniProtKB-UniRule"/>
</dbReference>
<keyword evidence="1" id="KW-0117">Actin capping</keyword>
<dbReference type="SMART" id="SM00398">
    <property type="entry name" value="HMG"/>
    <property type="match status" value="2"/>
</dbReference>
<gene>
    <name evidence="6" type="ORF">A3Q56_01094</name>
</gene>
<dbReference type="Gene3D" id="1.10.30.10">
    <property type="entry name" value="High mobility group box domain"/>
    <property type="match status" value="2"/>
</dbReference>
<keyword evidence="3" id="KW-0238">DNA-binding</keyword>
<keyword evidence="7" id="KW-1185">Reference proteome</keyword>
<evidence type="ECO:0000313" key="6">
    <source>
        <dbReference type="EMBL" id="OAF71137.1"/>
    </source>
</evidence>
<dbReference type="SUPFAM" id="SSF90096">
    <property type="entry name" value="Subunits of heterodimeric actin filament capping protein Capz"/>
    <property type="match status" value="1"/>
</dbReference>
<feature type="coiled-coil region" evidence="4">
    <location>
        <begin position="93"/>
        <end position="123"/>
    </location>
</feature>
<dbReference type="Pfam" id="PF00505">
    <property type="entry name" value="HMG_box"/>
    <property type="match status" value="1"/>
</dbReference>
<dbReference type="InterPro" id="IPR036910">
    <property type="entry name" value="HMG_box_dom_sf"/>
</dbReference>
<dbReference type="InterPro" id="IPR009071">
    <property type="entry name" value="HMG_box_dom"/>
</dbReference>
<dbReference type="OrthoDB" id="340550at2759"/>
<dbReference type="Gene3D" id="3.30.1140.60">
    <property type="entry name" value="F-actin capping protein, alpha subunit"/>
    <property type="match status" value="1"/>
</dbReference>
<evidence type="ECO:0000256" key="2">
    <source>
        <dbReference type="ARBA" id="ARBA00023203"/>
    </source>
</evidence>
<sequence length="482" mass="56552">MICKFLINTLYRNFSKTINNIPKRPMMPFFIFRKEHFTEIKSDNPAMKSKDIMKKIGEKWRTLNDEERNAYLKQYHELKLNYTFELSKMNPDILQLEKEKKIANNALKSLKKKKKNLENLAIELNMPKRTVVNSFSVFIVEYKKKYPDTPLTFKAVSVEYNNLSNDEIERYKKIAKEANDAYDRDIRKWVAEMRYIGNTQSYRNMNDETKIELIDDLIKHTPPGGLNYVLNDLREIVNDDRILLSKAAPRSTAEYDRDQCIFVKVGNNEKYSMITNEAVYNNNYFDPRLCILFTYDHVNKTCKTVQDNFVDNQNQQTLSLRNEIDDVVDEYVDSHHCDGNCVVYDLSGKSIIFKIYIMSQEISESNFRSGRWRSQFSVTLESLTSKSFVIKGAVRAHVHGYESGNFQLVSWHNKEEKIKLGKKDSITSCIVNFIDKFESDYQESLNKEFNTISSTTFKALRRKLPVTKSLIDWQKIGAYNIN</sequence>
<keyword evidence="2" id="KW-0009">Actin-binding</keyword>
<dbReference type="AlphaFoldDB" id="A0A177BA03"/>
<keyword evidence="4" id="KW-0175">Coiled coil</keyword>
<comment type="caution">
    <text evidence="6">The sequence shown here is derived from an EMBL/GenBank/DDBJ whole genome shotgun (WGS) entry which is preliminary data.</text>
</comment>
<dbReference type="CDD" id="cd00084">
    <property type="entry name" value="HMG-box_SF"/>
    <property type="match status" value="1"/>
</dbReference>
<proteinExistence type="predicted"/>
<reference evidence="6 7" key="1">
    <citation type="submission" date="2016-04" db="EMBL/GenBank/DDBJ databases">
        <title>The genome of Intoshia linei affirms orthonectids as highly simplified spiralians.</title>
        <authorList>
            <person name="Mikhailov K.V."/>
            <person name="Slusarev G.S."/>
            <person name="Nikitin M.A."/>
            <person name="Logacheva M.D."/>
            <person name="Penin A."/>
            <person name="Aleoshin V."/>
            <person name="Panchin Y.V."/>
        </authorList>
    </citation>
    <scope>NUCLEOTIDE SEQUENCE [LARGE SCALE GENOMIC DNA]</scope>
    <source>
        <strain evidence="6">Intl2013</strain>
        <tissue evidence="6">Whole animal</tissue>
    </source>
</reference>
<dbReference type="PRINTS" id="PR00191">
    <property type="entry name" value="FACTINCAPA"/>
</dbReference>
<dbReference type="SUPFAM" id="SSF47095">
    <property type="entry name" value="HMG-box"/>
    <property type="match status" value="2"/>
</dbReference>
<keyword evidence="3" id="KW-0539">Nucleus</keyword>
<dbReference type="Gene3D" id="3.90.1150.210">
    <property type="entry name" value="F-actin capping protein, beta subunit"/>
    <property type="match status" value="1"/>
</dbReference>
<dbReference type="InterPro" id="IPR042276">
    <property type="entry name" value="CapZ_alpha/beta_2"/>
</dbReference>
<evidence type="ECO:0000256" key="3">
    <source>
        <dbReference type="PROSITE-ProRule" id="PRU00267"/>
    </source>
</evidence>
<dbReference type="PROSITE" id="PS50118">
    <property type="entry name" value="HMG_BOX_2"/>
    <property type="match status" value="1"/>
</dbReference>
<dbReference type="Proteomes" id="UP000078046">
    <property type="component" value="Unassembled WGS sequence"/>
</dbReference>
<accession>A0A177BA03</accession>
<dbReference type="EMBL" id="LWCA01000077">
    <property type="protein sequence ID" value="OAF71137.1"/>
    <property type="molecule type" value="Genomic_DNA"/>
</dbReference>
<evidence type="ECO:0000259" key="5">
    <source>
        <dbReference type="PROSITE" id="PS50118"/>
    </source>
</evidence>
<dbReference type="InterPro" id="IPR042489">
    <property type="entry name" value="CapZ_alpha_1"/>
</dbReference>
<dbReference type="GO" id="GO:0030863">
    <property type="term" value="C:cortical cytoskeleton"/>
    <property type="evidence" value="ECO:0007669"/>
    <property type="project" value="TreeGrafter"/>
</dbReference>
<evidence type="ECO:0000256" key="1">
    <source>
        <dbReference type="ARBA" id="ARBA00022467"/>
    </source>
</evidence>
<dbReference type="GO" id="GO:0051015">
    <property type="term" value="F:actin filament binding"/>
    <property type="evidence" value="ECO:0007669"/>
    <property type="project" value="TreeGrafter"/>
</dbReference>